<gene>
    <name evidence="1" type="ORF">HNQ64_001562</name>
</gene>
<evidence type="ECO:0000313" key="2">
    <source>
        <dbReference type="Proteomes" id="UP000534294"/>
    </source>
</evidence>
<keyword evidence="2" id="KW-1185">Reference proteome</keyword>
<reference evidence="1 2" key="1">
    <citation type="submission" date="2020-08" db="EMBL/GenBank/DDBJ databases">
        <title>Genomic Encyclopedia of Type Strains, Phase IV (KMG-IV): sequencing the most valuable type-strain genomes for metagenomic binning, comparative biology and taxonomic classification.</title>
        <authorList>
            <person name="Goeker M."/>
        </authorList>
    </citation>
    <scope>NUCLEOTIDE SEQUENCE [LARGE SCALE GENOMIC DNA]</scope>
    <source>
        <strain evidence="1 2">DSM 12251</strain>
    </source>
</reference>
<evidence type="ECO:0000313" key="1">
    <source>
        <dbReference type="EMBL" id="MBB5037320.1"/>
    </source>
</evidence>
<organism evidence="1 2">
    <name type="scientific">Prosthecobacter dejongeii</name>
    <dbReference type="NCBI Taxonomy" id="48465"/>
    <lineage>
        <taxon>Bacteria</taxon>
        <taxon>Pseudomonadati</taxon>
        <taxon>Verrucomicrobiota</taxon>
        <taxon>Verrucomicrobiia</taxon>
        <taxon>Verrucomicrobiales</taxon>
        <taxon>Verrucomicrobiaceae</taxon>
        <taxon>Prosthecobacter</taxon>
    </lineage>
</organism>
<dbReference type="RefSeq" id="WP_184207092.1">
    <property type="nucleotide sequence ID" value="NZ_JACHIF010000002.1"/>
</dbReference>
<accession>A0A7W7YK16</accession>
<name>A0A7W7YK16_9BACT</name>
<comment type="caution">
    <text evidence="1">The sequence shown here is derived from an EMBL/GenBank/DDBJ whole genome shotgun (WGS) entry which is preliminary data.</text>
</comment>
<protein>
    <submittedName>
        <fullName evidence="1">Uncharacterized protein</fullName>
    </submittedName>
</protein>
<dbReference type="AlphaFoldDB" id="A0A7W7YK16"/>
<dbReference type="Proteomes" id="UP000534294">
    <property type="component" value="Unassembled WGS sequence"/>
</dbReference>
<dbReference type="EMBL" id="JACHIF010000002">
    <property type="protein sequence ID" value="MBB5037320.1"/>
    <property type="molecule type" value="Genomic_DNA"/>
</dbReference>
<sequence>MPINIYSEDSPTEKIDQLCDDIWNLPQQVNTLEKWLAASELKLKSGKYVADIGFMIRRNATGGGAAIAPEMMRSMADLGMSLYLSE</sequence>
<proteinExistence type="predicted"/>